<evidence type="ECO:0000313" key="3">
    <source>
        <dbReference type="Proteomes" id="UP000276407"/>
    </source>
</evidence>
<dbReference type="Gene3D" id="2.60.40.2340">
    <property type="match status" value="1"/>
</dbReference>
<dbReference type="KEGG" id="lkm:EFP84_08190"/>
<feature type="chain" id="PRO_5042215695" evidence="1">
    <location>
        <begin position="23"/>
        <end position="346"/>
    </location>
</feature>
<feature type="signal peptide" evidence="1">
    <location>
        <begin position="1"/>
        <end position="22"/>
    </location>
</feature>
<dbReference type="RefSeq" id="WP_123179471.1">
    <property type="nucleotide sequence ID" value="NZ_CP033614.1"/>
</dbReference>
<accession>A0AAD0XP95</accession>
<dbReference type="GO" id="GO:0045493">
    <property type="term" value="P:xylan catabolic process"/>
    <property type="evidence" value="ECO:0007669"/>
    <property type="project" value="UniProtKB-KW"/>
</dbReference>
<dbReference type="GO" id="GO:0016798">
    <property type="term" value="F:hydrolase activity, acting on glycosyl bonds"/>
    <property type="evidence" value="ECO:0007669"/>
    <property type="project" value="UniProtKB-KW"/>
</dbReference>
<keyword evidence="2" id="KW-0624">Polysaccharide degradation</keyword>
<dbReference type="EMBL" id="CP033614">
    <property type="protein sequence ID" value="AYV55495.1"/>
    <property type="molecule type" value="Genomic_DNA"/>
</dbReference>
<keyword evidence="2" id="KW-0326">Glycosidase</keyword>
<evidence type="ECO:0000256" key="1">
    <source>
        <dbReference type="SAM" id="SignalP"/>
    </source>
</evidence>
<keyword evidence="1" id="KW-0732">Signal</keyword>
<keyword evidence="2" id="KW-0119">Carbohydrate metabolism</keyword>
<sequence length="346" mass="37181">MKRILCTSLLFIVCGFASNCFLNPLSQLVTETIFPTQENCKDCDQQRAIALAAVFQPRANGIKAFGFDFSASFSLYCKSGICAGGITENQPNSTVTIAVPSATDVTSLKPTFLIPENSKLEVNGTAQSSGISVQDFTNPVVYKFTDENGNSQNYTVTVKPALSQDWVNGTILLGPNLWTKCSYGQVWRPGFNDCQGKGSEADNYGARTDVVFCDVDDGSCGPYGKAEFQSACFEMQQTLNPPGIPFNVMRPGSFDDTNVLIQCPSYSKGPLCGTMDECPLNGGSTIPINETLFPQTVNGYYWTFSPSACSGGTTQQVIQFGGTANTTIHATSSKGKAIRCMYNTAS</sequence>
<gene>
    <name evidence="2" type="ORF">EFP84_08190</name>
</gene>
<organism evidence="2 3">
    <name type="scientific">Leptospira kmetyi</name>
    <dbReference type="NCBI Taxonomy" id="408139"/>
    <lineage>
        <taxon>Bacteria</taxon>
        <taxon>Pseudomonadati</taxon>
        <taxon>Spirochaetota</taxon>
        <taxon>Spirochaetia</taxon>
        <taxon>Leptospirales</taxon>
        <taxon>Leptospiraceae</taxon>
        <taxon>Leptospira</taxon>
    </lineage>
</organism>
<reference evidence="2 3" key="1">
    <citation type="submission" date="2018-11" db="EMBL/GenBank/DDBJ databases">
        <title>Complete genome sequence of Leptospira kmetyi isolate LS 001/16 from soil sample associated with a leptospirosis patient in Kelantan.</title>
        <authorList>
            <person name="Muhammad Yusoff F."/>
            <person name="Muhammad Yusoff S."/>
            <person name="Ahmad M.N."/>
            <person name="Yusof N.Y."/>
            <person name="Aziah I."/>
        </authorList>
    </citation>
    <scope>NUCLEOTIDE SEQUENCE [LARGE SCALE GENOMIC DNA]</scope>
    <source>
        <strain evidence="2 3">LS 001/16</strain>
    </source>
</reference>
<keyword evidence="2" id="KW-0378">Hydrolase</keyword>
<dbReference type="Proteomes" id="UP000276407">
    <property type="component" value="Chromosome 1"/>
</dbReference>
<dbReference type="AlphaFoldDB" id="A0AAD0XP95"/>
<proteinExistence type="predicted"/>
<protein>
    <submittedName>
        <fullName evidence="2">Glycoside hydrolase xylanase</fullName>
    </submittedName>
</protein>
<evidence type="ECO:0000313" key="2">
    <source>
        <dbReference type="EMBL" id="AYV55495.1"/>
    </source>
</evidence>
<name>A0AAD0XP95_9LEPT</name>
<keyword evidence="2" id="KW-0858">Xylan degradation</keyword>